<keyword evidence="1" id="KW-1133">Transmembrane helix</keyword>
<organism evidence="2">
    <name type="scientific">marine sediment metagenome</name>
    <dbReference type="NCBI Taxonomy" id="412755"/>
    <lineage>
        <taxon>unclassified sequences</taxon>
        <taxon>metagenomes</taxon>
        <taxon>ecological metagenomes</taxon>
    </lineage>
</organism>
<proteinExistence type="predicted"/>
<keyword evidence="1" id="KW-0812">Transmembrane</keyword>
<dbReference type="AlphaFoldDB" id="X1SVV0"/>
<protein>
    <submittedName>
        <fullName evidence="2">Uncharacterized protein</fullName>
    </submittedName>
</protein>
<feature type="non-terminal residue" evidence="2">
    <location>
        <position position="1"/>
    </location>
</feature>
<comment type="caution">
    <text evidence="2">The sequence shown here is derived from an EMBL/GenBank/DDBJ whole genome shotgun (WGS) entry which is preliminary data.</text>
</comment>
<evidence type="ECO:0000313" key="2">
    <source>
        <dbReference type="EMBL" id="GAI97202.1"/>
    </source>
</evidence>
<name>X1SVV0_9ZZZZ</name>
<accession>X1SVV0</accession>
<sequence length="32" mass="4034">VNLQKLPKGAWHFWATFVEIIVVYFNWLRFYF</sequence>
<keyword evidence="1" id="KW-0472">Membrane</keyword>
<feature type="transmembrane region" description="Helical" evidence="1">
    <location>
        <begin position="12"/>
        <end position="31"/>
    </location>
</feature>
<dbReference type="EMBL" id="BARW01019601">
    <property type="protein sequence ID" value="GAI97202.1"/>
    <property type="molecule type" value="Genomic_DNA"/>
</dbReference>
<evidence type="ECO:0000256" key="1">
    <source>
        <dbReference type="SAM" id="Phobius"/>
    </source>
</evidence>
<gene>
    <name evidence="2" type="ORF">S12H4_33280</name>
</gene>
<reference evidence="2" key="1">
    <citation type="journal article" date="2014" name="Front. Microbiol.">
        <title>High frequency of phylogenetically diverse reductive dehalogenase-homologous genes in deep subseafloor sedimentary metagenomes.</title>
        <authorList>
            <person name="Kawai M."/>
            <person name="Futagami T."/>
            <person name="Toyoda A."/>
            <person name="Takaki Y."/>
            <person name="Nishi S."/>
            <person name="Hori S."/>
            <person name="Arai W."/>
            <person name="Tsubouchi T."/>
            <person name="Morono Y."/>
            <person name="Uchiyama I."/>
            <person name="Ito T."/>
            <person name="Fujiyama A."/>
            <person name="Inagaki F."/>
            <person name="Takami H."/>
        </authorList>
    </citation>
    <scope>NUCLEOTIDE SEQUENCE</scope>
    <source>
        <strain evidence="2">Expedition CK06-06</strain>
    </source>
</reference>